<reference evidence="1" key="4">
    <citation type="journal article" date="2019" name="Int. J. Syst. Evol. Microbiol.">
        <title>Streptococcus chenjunshii sp. nov. isolated from feces of Tibetan antelopes.</title>
        <authorList>
            <person name="Tian Z."/>
            <person name="Lu S."/>
            <person name="Jin D."/>
            <person name="Yang J."/>
            <person name="Pu J."/>
            <person name="Lai X.H."/>
            <person name="Bai X.N."/>
            <person name="Wu X.M."/>
            <person name="Li J."/>
            <person name="Wang S."/>
            <person name="Xu J."/>
        </authorList>
    </citation>
    <scope>NUCLEOTIDE SEQUENCE</scope>
    <source>
        <strain evidence="1">Z15</strain>
    </source>
</reference>
<dbReference type="EMBL" id="QVQZ01000002">
    <property type="protein sequence ID" value="RFU53861.1"/>
    <property type="molecule type" value="Genomic_DNA"/>
</dbReference>
<organism evidence="3 5">
    <name type="scientific">Streptococcus chenjunshii</name>
    <dbReference type="NCBI Taxonomy" id="2173853"/>
    <lineage>
        <taxon>Bacteria</taxon>
        <taxon>Bacillati</taxon>
        <taxon>Bacillota</taxon>
        <taxon>Bacilli</taxon>
        <taxon>Lactobacillales</taxon>
        <taxon>Streptococcaceae</taxon>
        <taxon>Streptococcus</taxon>
    </lineage>
</organism>
<dbReference type="EMBL" id="QVQY01000002">
    <property type="protein sequence ID" value="RFU51772.1"/>
    <property type="molecule type" value="Genomic_DNA"/>
</dbReference>
<reference evidence="2 6" key="1">
    <citation type="submission" date="2018-08" db="EMBL/GenBank/DDBJ databases">
        <title>Draft genome of Streptococcus sp .nov. Z2.</title>
        <authorList>
            <person name="Tian Z."/>
        </authorList>
    </citation>
    <scope>NUCLEOTIDE SEQUENCE [LARGE SCALE GENOMIC DNA]</scope>
    <source>
        <strain evidence="2 6">Z2</strain>
    </source>
</reference>
<keyword evidence="6" id="KW-1185">Reference proteome</keyword>
<accession>A0A346NAD9</accession>
<gene>
    <name evidence="1" type="ORF">DDV21_002300</name>
    <name evidence="2" type="ORF">DDV22_01470</name>
    <name evidence="3" type="ORF">DDV23_01975</name>
</gene>
<dbReference type="AlphaFoldDB" id="A0A372KNI7"/>
<dbReference type="KEGG" id="schj:DDV21_002300"/>
<evidence type="ECO:0000313" key="5">
    <source>
        <dbReference type="Proteomes" id="UP000262901"/>
    </source>
</evidence>
<evidence type="ECO:0000313" key="4">
    <source>
        <dbReference type="Proteomes" id="UP000246115"/>
    </source>
</evidence>
<dbReference type="Proteomes" id="UP000246115">
    <property type="component" value="Chromosome"/>
</dbReference>
<evidence type="ECO:0000313" key="2">
    <source>
        <dbReference type="EMBL" id="RFU51772.1"/>
    </source>
</evidence>
<dbReference type="Proteomes" id="UP000262901">
    <property type="component" value="Unassembled WGS sequence"/>
</dbReference>
<name>A0A372KNI7_9STRE</name>
<dbReference type="OrthoDB" id="2228257at2"/>
<proteinExistence type="predicted"/>
<sequence>MIYLIQPLFYKTDLEIIIQDYLKQKYPSHRLVISHHIDFPLLSEVNLFFIIDDSTLKDWDGIQQSKYIRFSSNGYSDQIILVSDQLNYTMIFRTHISFLGVISSKELDKNEICQYIDDYISYQSNIF</sequence>
<evidence type="ECO:0000313" key="6">
    <source>
        <dbReference type="Proteomes" id="UP000264056"/>
    </source>
</evidence>
<protein>
    <submittedName>
        <fullName evidence="3">Uncharacterized protein</fullName>
    </submittedName>
</protein>
<accession>A0A372KNI7</accession>
<reference evidence="3 5" key="2">
    <citation type="submission" date="2018-08" db="EMBL/GenBank/DDBJ databases">
        <title>Draft genome of Streptococcus sp. nov. Z1.</title>
        <authorList>
            <person name="Tian Z."/>
        </authorList>
    </citation>
    <scope>NUCLEOTIDE SEQUENCE [LARGE SCALE GENOMIC DNA]</scope>
    <source>
        <strain evidence="3">Z1</strain>
        <strain evidence="5">Z1(2018)</strain>
    </source>
</reference>
<evidence type="ECO:0000313" key="3">
    <source>
        <dbReference type="EMBL" id="RFU53861.1"/>
    </source>
</evidence>
<evidence type="ECO:0000313" key="1">
    <source>
        <dbReference type="EMBL" id="AXQ77984.1"/>
    </source>
</evidence>
<dbReference type="RefSeq" id="WP_116877429.1">
    <property type="nucleotide sequence ID" value="NZ_CP031733.1"/>
</dbReference>
<dbReference type="EMBL" id="CP031733">
    <property type="protein sequence ID" value="AXQ77984.1"/>
    <property type="molecule type" value="Genomic_DNA"/>
</dbReference>
<reference evidence="4" key="3">
    <citation type="submission" date="2018-08" db="EMBL/GenBank/DDBJ databases">
        <title>Streptococcus chenjunshii sp. nov., isolated from stools sample of the Tibetan antelope in the Qinghai-Tibet plateau, China.</title>
        <authorList>
            <person name="Tian Z."/>
        </authorList>
    </citation>
    <scope>NUCLEOTIDE SEQUENCE [LARGE SCALE GENOMIC DNA]</scope>
    <source>
        <strain evidence="4">Z15</strain>
    </source>
</reference>
<dbReference type="Proteomes" id="UP000264056">
    <property type="component" value="Unassembled WGS sequence"/>
</dbReference>